<keyword evidence="1" id="KW-0732">Signal</keyword>
<name>A0A6A6YAU0_9PEZI</name>
<evidence type="ECO:0000256" key="1">
    <source>
        <dbReference type="SAM" id="SignalP"/>
    </source>
</evidence>
<feature type="chain" id="PRO_5044628948" evidence="1">
    <location>
        <begin position="18"/>
        <end position="78"/>
    </location>
</feature>
<reference evidence="4" key="3">
    <citation type="submission" date="2025-04" db="UniProtKB">
        <authorList>
            <consortium name="RefSeq"/>
        </authorList>
    </citation>
    <scope>IDENTIFICATION</scope>
    <source>
        <strain evidence="4">CBS 304.34</strain>
    </source>
</reference>
<dbReference type="EMBL" id="MU003709">
    <property type="protein sequence ID" value="KAF2805688.1"/>
    <property type="molecule type" value="Genomic_DNA"/>
</dbReference>
<dbReference type="Proteomes" id="UP000504636">
    <property type="component" value="Unplaced"/>
</dbReference>
<evidence type="ECO:0000313" key="4">
    <source>
        <dbReference type="RefSeq" id="XP_033572652.1"/>
    </source>
</evidence>
<organism evidence="2">
    <name type="scientific">Mytilinidion resinicola</name>
    <dbReference type="NCBI Taxonomy" id="574789"/>
    <lineage>
        <taxon>Eukaryota</taxon>
        <taxon>Fungi</taxon>
        <taxon>Dikarya</taxon>
        <taxon>Ascomycota</taxon>
        <taxon>Pezizomycotina</taxon>
        <taxon>Dothideomycetes</taxon>
        <taxon>Pleosporomycetidae</taxon>
        <taxon>Mytilinidiales</taxon>
        <taxon>Mytilinidiaceae</taxon>
        <taxon>Mytilinidion</taxon>
    </lineage>
</organism>
<dbReference type="OrthoDB" id="3937230at2759"/>
<evidence type="ECO:0000313" key="3">
    <source>
        <dbReference type="Proteomes" id="UP000504636"/>
    </source>
</evidence>
<proteinExistence type="predicted"/>
<keyword evidence="3" id="KW-1185">Reference proteome</keyword>
<reference evidence="2 4" key="1">
    <citation type="journal article" date="2020" name="Stud. Mycol.">
        <title>101 Dothideomycetes genomes: a test case for predicting lifestyles and emergence of pathogens.</title>
        <authorList>
            <person name="Haridas S."/>
            <person name="Albert R."/>
            <person name="Binder M."/>
            <person name="Bloem J."/>
            <person name="Labutti K."/>
            <person name="Salamov A."/>
            <person name="Andreopoulos B."/>
            <person name="Baker S."/>
            <person name="Barry K."/>
            <person name="Bills G."/>
            <person name="Bluhm B."/>
            <person name="Cannon C."/>
            <person name="Castanera R."/>
            <person name="Culley D."/>
            <person name="Daum C."/>
            <person name="Ezra D."/>
            <person name="Gonzalez J."/>
            <person name="Henrissat B."/>
            <person name="Kuo A."/>
            <person name="Liang C."/>
            <person name="Lipzen A."/>
            <person name="Lutzoni F."/>
            <person name="Magnuson J."/>
            <person name="Mondo S."/>
            <person name="Nolan M."/>
            <person name="Ohm R."/>
            <person name="Pangilinan J."/>
            <person name="Park H.-J."/>
            <person name="Ramirez L."/>
            <person name="Alfaro M."/>
            <person name="Sun H."/>
            <person name="Tritt A."/>
            <person name="Yoshinaga Y."/>
            <person name="Zwiers L.-H."/>
            <person name="Turgeon B."/>
            <person name="Goodwin S."/>
            <person name="Spatafora J."/>
            <person name="Crous P."/>
            <person name="Grigoriev I."/>
        </authorList>
    </citation>
    <scope>NUCLEOTIDE SEQUENCE</scope>
    <source>
        <strain evidence="2 4">CBS 304.34</strain>
    </source>
</reference>
<accession>A0A6A6YAU0</accession>
<sequence length="78" mass="8969">MAMSLALPSIIVHVAAARWKVKPKVNTRANQVIPFLAFCVTRQQPEIDRPLKPPSKNWARAFEKRYLETQARRVKALD</sequence>
<protein>
    <submittedName>
        <fullName evidence="2 4">Uncharacterized protein</fullName>
    </submittedName>
</protein>
<dbReference type="RefSeq" id="XP_033572652.1">
    <property type="nucleotide sequence ID" value="XM_033720825.1"/>
</dbReference>
<dbReference type="AlphaFoldDB" id="A0A6A6YAU0"/>
<reference evidence="4" key="2">
    <citation type="submission" date="2020-04" db="EMBL/GenBank/DDBJ databases">
        <authorList>
            <consortium name="NCBI Genome Project"/>
        </authorList>
    </citation>
    <scope>NUCLEOTIDE SEQUENCE</scope>
    <source>
        <strain evidence="4">CBS 304.34</strain>
    </source>
</reference>
<evidence type="ECO:0000313" key="2">
    <source>
        <dbReference type="EMBL" id="KAF2805688.1"/>
    </source>
</evidence>
<gene>
    <name evidence="2 4" type="ORF">BDZ99DRAFT_466631</name>
</gene>
<feature type="signal peptide" evidence="1">
    <location>
        <begin position="1"/>
        <end position="17"/>
    </location>
</feature>
<dbReference type="GeneID" id="54461718"/>